<evidence type="ECO:0000313" key="2">
    <source>
        <dbReference type="Proteomes" id="UP000828390"/>
    </source>
</evidence>
<reference evidence="1" key="1">
    <citation type="journal article" date="2019" name="bioRxiv">
        <title>The Genome of the Zebra Mussel, Dreissena polymorpha: A Resource for Invasive Species Research.</title>
        <authorList>
            <person name="McCartney M.A."/>
            <person name="Auch B."/>
            <person name="Kono T."/>
            <person name="Mallez S."/>
            <person name="Zhang Y."/>
            <person name="Obille A."/>
            <person name="Becker A."/>
            <person name="Abrahante J.E."/>
            <person name="Garbe J."/>
            <person name="Badalamenti J.P."/>
            <person name="Herman A."/>
            <person name="Mangelson H."/>
            <person name="Liachko I."/>
            <person name="Sullivan S."/>
            <person name="Sone E.D."/>
            <person name="Koren S."/>
            <person name="Silverstein K.A.T."/>
            <person name="Beckman K.B."/>
            <person name="Gohl D.M."/>
        </authorList>
    </citation>
    <scope>NUCLEOTIDE SEQUENCE</scope>
    <source>
        <strain evidence="1">Duluth1</strain>
        <tissue evidence="1">Whole animal</tissue>
    </source>
</reference>
<gene>
    <name evidence="1" type="ORF">DPMN_098773</name>
</gene>
<dbReference type="Proteomes" id="UP000828390">
    <property type="component" value="Unassembled WGS sequence"/>
</dbReference>
<protein>
    <submittedName>
        <fullName evidence="1">Uncharacterized protein</fullName>
    </submittedName>
</protein>
<keyword evidence="2" id="KW-1185">Reference proteome</keyword>
<name>A0A9D4LCU1_DREPO</name>
<organism evidence="1 2">
    <name type="scientific">Dreissena polymorpha</name>
    <name type="common">Zebra mussel</name>
    <name type="synonym">Mytilus polymorpha</name>
    <dbReference type="NCBI Taxonomy" id="45954"/>
    <lineage>
        <taxon>Eukaryota</taxon>
        <taxon>Metazoa</taxon>
        <taxon>Spiralia</taxon>
        <taxon>Lophotrochozoa</taxon>
        <taxon>Mollusca</taxon>
        <taxon>Bivalvia</taxon>
        <taxon>Autobranchia</taxon>
        <taxon>Heteroconchia</taxon>
        <taxon>Euheterodonta</taxon>
        <taxon>Imparidentia</taxon>
        <taxon>Neoheterodontei</taxon>
        <taxon>Myida</taxon>
        <taxon>Dreissenoidea</taxon>
        <taxon>Dreissenidae</taxon>
        <taxon>Dreissena</taxon>
    </lineage>
</organism>
<comment type="caution">
    <text evidence="1">The sequence shown here is derived from an EMBL/GenBank/DDBJ whole genome shotgun (WGS) entry which is preliminary data.</text>
</comment>
<dbReference type="EMBL" id="JAIWYP010000003">
    <property type="protein sequence ID" value="KAH3856190.1"/>
    <property type="molecule type" value="Genomic_DNA"/>
</dbReference>
<proteinExistence type="predicted"/>
<dbReference type="AlphaFoldDB" id="A0A9D4LCU1"/>
<evidence type="ECO:0000313" key="1">
    <source>
        <dbReference type="EMBL" id="KAH3856190.1"/>
    </source>
</evidence>
<accession>A0A9D4LCU1</accession>
<sequence length="93" mass="9838">MALSYYCKSLCAQSLTGGNGMNVAIYNYETTVSAMMSGSCTRVFAGTRTAVEASVVSRGVLAAAQKRAALMWGRTTLNYNSGFPVTRPAHCSV</sequence>
<reference evidence="1" key="2">
    <citation type="submission" date="2020-11" db="EMBL/GenBank/DDBJ databases">
        <authorList>
            <person name="McCartney M.A."/>
            <person name="Auch B."/>
            <person name="Kono T."/>
            <person name="Mallez S."/>
            <person name="Becker A."/>
            <person name="Gohl D.M."/>
            <person name="Silverstein K.A.T."/>
            <person name="Koren S."/>
            <person name="Bechman K.B."/>
            <person name="Herman A."/>
            <person name="Abrahante J.E."/>
            <person name="Garbe J."/>
        </authorList>
    </citation>
    <scope>NUCLEOTIDE SEQUENCE</scope>
    <source>
        <strain evidence="1">Duluth1</strain>
        <tissue evidence="1">Whole animal</tissue>
    </source>
</reference>